<keyword evidence="1" id="KW-0413">Isomerase</keyword>
<sequence>MKPTAPLNSPPPSTAEVASGFIALWRAGEFRAAGEKYWAEEVVSIEPHDLSDGTAAVCCGIEAVRAKTRRWLATHGIEDLSLDGPFITGDRFAIFADLIIAHAGRRIPHSQIAIFTVRDGRIIEERHFYD</sequence>
<protein>
    <submittedName>
        <fullName evidence="1">Ketosteroid isomerase-like protein</fullName>
    </submittedName>
</protein>
<proteinExistence type="predicted"/>
<name>A0A0K0XU99_9GAMM</name>
<dbReference type="Gene3D" id="3.10.450.50">
    <property type="match status" value="1"/>
</dbReference>
<evidence type="ECO:0000313" key="2">
    <source>
        <dbReference type="Proteomes" id="UP000066624"/>
    </source>
</evidence>
<accession>A0A0K0XU99</accession>
<organism evidence="1 2">
    <name type="scientific">Wenzhouxiangella marina</name>
    <dbReference type="NCBI Taxonomy" id="1579979"/>
    <lineage>
        <taxon>Bacteria</taxon>
        <taxon>Pseudomonadati</taxon>
        <taxon>Pseudomonadota</taxon>
        <taxon>Gammaproteobacteria</taxon>
        <taxon>Chromatiales</taxon>
        <taxon>Wenzhouxiangellaceae</taxon>
        <taxon>Wenzhouxiangella</taxon>
    </lineage>
</organism>
<dbReference type="SUPFAM" id="SSF54427">
    <property type="entry name" value="NTF2-like"/>
    <property type="match status" value="1"/>
</dbReference>
<dbReference type="Proteomes" id="UP000066624">
    <property type="component" value="Chromosome"/>
</dbReference>
<dbReference type="InterPro" id="IPR032710">
    <property type="entry name" value="NTF2-like_dom_sf"/>
</dbReference>
<dbReference type="EMBL" id="CP012154">
    <property type="protein sequence ID" value="AKS41197.1"/>
    <property type="molecule type" value="Genomic_DNA"/>
</dbReference>
<dbReference type="STRING" id="1579979.WM2015_816"/>
<gene>
    <name evidence="1" type="ORF">WM2015_816</name>
</gene>
<keyword evidence="2" id="KW-1185">Reference proteome</keyword>
<reference evidence="1 2" key="1">
    <citation type="submission" date="2015-07" db="EMBL/GenBank/DDBJ databases">
        <authorList>
            <person name="Noorani M."/>
        </authorList>
    </citation>
    <scope>NUCLEOTIDE SEQUENCE [LARGE SCALE GENOMIC DNA]</scope>
    <source>
        <strain evidence="1 2">KCTC 42284</strain>
    </source>
</reference>
<dbReference type="Pfam" id="PF20409">
    <property type="entry name" value="SnoaL_5"/>
    <property type="match status" value="1"/>
</dbReference>
<dbReference type="AlphaFoldDB" id="A0A0K0XU99"/>
<dbReference type="KEGG" id="wma:WM2015_816"/>
<dbReference type="InterPro" id="IPR046860">
    <property type="entry name" value="SnoaL_5"/>
</dbReference>
<evidence type="ECO:0000313" key="1">
    <source>
        <dbReference type="EMBL" id="AKS41197.1"/>
    </source>
</evidence>
<dbReference type="OrthoDB" id="336094at2"/>
<dbReference type="RefSeq" id="WP_082169420.1">
    <property type="nucleotide sequence ID" value="NZ_CP012154.1"/>
</dbReference>
<dbReference type="GO" id="GO:0016853">
    <property type="term" value="F:isomerase activity"/>
    <property type="evidence" value="ECO:0007669"/>
    <property type="project" value="UniProtKB-KW"/>
</dbReference>